<accession>X1VBP4</accession>
<dbReference type="EMBL" id="BARW01028598">
    <property type="protein sequence ID" value="GAJ14492.1"/>
    <property type="molecule type" value="Genomic_DNA"/>
</dbReference>
<keyword evidence="4" id="KW-0235">DNA replication</keyword>
<dbReference type="EC" id="6.5.1.2" evidence="2"/>
<dbReference type="GO" id="GO:0046872">
    <property type="term" value="F:metal ion binding"/>
    <property type="evidence" value="ECO:0007669"/>
    <property type="project" value="UniProtKB-KW"/>
</dbReference>
<evidence type="ECO:0000256" key="8">
    <source>
        <dbReference type="ARBA" id="ARBA00022842"/>
    </source>
</evidence>
<evidence type="ECO:0000256" key="5">
    <source>
        <dbReference type="ARBA" id="ARBA00022723"/>
    </source>
</evidence>
<gene>
    <name evidence="13" type="ORF">S12H4_46135</name>
</gene>
<organism evidence="13">
    <name type="scientific">marine sediment metagenome</name>
    <dbReference type="NCBI Taxonomy" id="412755"/>
    <lineage>
        <taxon>unclassified sequences</taxon>
        <taxon>metagenomes</taxon>
        <taxon>ecological metagenomes</taxon>
    </lineage>
</organism>
<evidence type="ECO:0000256" key="2">
    <source>
        <dbReference type="ARBA" id="ARBA00012722"/>
    </source>
</evidence>
<evidence type="ECO:0000256" key="9">
    <source>
        <dbReference type="ARBA" id="ARBA00023027"/>
    </source>
</evidence>
<keyword evidence="9" id="KW-0520">NAD</keyword>
<dbReference type="PROSITE" id="PS01056">
    <property type="entry name" value="DNA_LIGASE_N2"/>
    <property type="match status" value="1"/>
</dbReference>
<feature type="domain" description="NAD-dependent DNA ligase N-terminal" evidence="12">
    <location>
        <begin position="2"/>
        <end position="253"/>
    </location>
</feature>
<dbReference type="FunFam" id="2.40.50.140:FF:000012">
    <property type="entry name" value="DNA ligase"/>
    <property type="match status" value="1"/>
</dbReference>
<dbReference type="SUPFAM" id="SSF50249">
    <property type="entry name" value="Nucleic acid-binding proteins"/>
    <property type="match status" value="1"/>
</dbReference>
<evidence type="ECO:0000256" key="11">
    <source>
        <dbReference type="ARBA" id="ARBA00034005"/>
    </source>
</evidence>
<dbReference type="InterPro" id="IPR033136">
    <property type="entry name" value="DNA_ligase_CS"/>
</dbReference>
<dbReference type="InterPro" id="IPR013840">
    <property type="entry name" value="DNAligase_N"/>
</dbReference>
<keyword evidence="7" id="KW-0862">Zinc</keyword>
<keyword evidence="6" id="KW-0227">DNA damage</keyword>
<evidence type="ECO:0000256" key="6">
    <source>
        <dbReference type="ARBA" id="ARBA00022763"/>
    </source>
</evidence>
<dbReference type="SMART" id="SM00532">
    <property type="entry name" value="LIGANc"/>
    <property type="match status" value="1"/>
</dbReference>
<feature type="non-terminal residue" evidence="13">
    <location>
        <position position="1"/>
    </location>
</feature>
<evidence type="ECO:0000256" key="10">
    <source>
        <dbReference type="ARBA" id="ARBA00023204"/>
    </source>
</evidence>
<comment type="catalytic activity">
    <reaction evidence="11">
        <text>NAD(+) + (deoxyribonucleotide)n-3'-hydroxyl + 5'-phospho-(deoxyribonucleotide)m = (deoxyribonucleotide)n+m + AMP + beta-nicotinamide D-nucleotide.</text>
        <dbReference type="EC" id="6.5.1.2"/>
    </reaction>
</comment>
<feature type="non-terminal residue" evidence="13">
    <location>
        <position position="253"/>
    </location>
</feature>
<dbReference type="InterPro" id="IPR004150">
    <property type="entry name" value="NAD_DNA_ligase_OB"/>
</dbReference>
<keyword evidence="5" id="KW-0479">Metal-binding</keyword>
<evidence type="ECO:0000313" key="13">
    <source>
        <dbReference type="EMBL" id="GAJ14492.1"/>
    </source>
</evidence>
<evidence type="ECO:0000256" key="3">
    <source>
        <dbReference type="ARBA" id="ARBA00022598"/>
    </source>
</evidence>
<evidence type="ECO:0000256" key="1">
    <source>
        <dbReference type="ARBA" id="ARBA00001946"/>
    </source>
</evidence>
<reference evidence="13" key="1">
    <citation type="journal article" date="2014" name="Front. Microbiol.">
        <title>High frequency of phylogenetically diverse reductive dehalogenase-homologous genes in deep subseafloor sedimentary metagenomes.</title>
        <authorList>
            <person name="Kawai M."/>
            <person name="Futagami T."/>
            <person name="Toyoda A."/>
            <person name="Takaki Y."/>
            <person name="Nishi S."/>
            <person name="Hori S."/>
            <person name="Arai W."/>
            <person name="Tsubouchi T."/>
            <person name="Morono Y."/>
            <person name="Uchiyama I."/>
            <person name="Ito T."/>
            <person name="Fujiyama A."/>
            <person name="Inagaki F."/>
            <person name="Takami H."/>
        </authorList>
    </citation>
    <scope>NUCLEOTIDE SEQUENCE</scope>
    <source>
        <strain evidence="13">Expedition CK06-06</strain>
    </source>
</reference>
<dbReference type="InterPro" id="IPR013839">
    <property type="entry name" value="DNAligase_adenylation"/>
</dbReference>
<evidence type="ECO:0000256" key="7">
    <source>
        <dbReference type="ARBA" id="ARBA00022833"/>
    </source>
</evidence>
<dbReference type="Gene3D" id="2.40.50.140">
    <property type="entry name" value="Nucleic acid-binding proteins"/>
    <property type="match status" value="1"/>
</dbReference>
<sequence>TIPLRLFRKTGLKIPSRLEVRGEVYLAKDEFKRINTEREEEGLATFANPRNAAAGSLRQIDPKNTASRRLNIFIYGAVASGELDIASHYEMLNYLVDAGLKINPNIRKAASLKEIKRYLESWEEKRKDLPYETDGVVIKVNDFGYQRKLGQTSRNPRWAIAYKFPPEEEVTRILDIKVSVGRTGALTPVAVLRPVTVAGSTISNATLHNEDEIRRKDVKVGDWVAVHKAGDVIPEIVKVIKERRDGSQQEFTM</sequence>
<dbReference type="Gene3D" id="3.30.470.30">
    <property type="entry name" value="DNA ligase/mRNA capping enzyme"/>
    <property type="match status" value="1"/>
</dbReference>
<keyword evidence="8" id="KW-0460">Magnesium</keyword>
<dbReference type="GO" id="GO:0003911">
    <property type="term" value="F:DNA ligase (NAD+) activity"/>
    <property type="evidence" value="ECO:0007669"/>
    <property type="project" value="UniProtKB-EC"/>
</dbReference>
<dbReference type="GO" id="GO:0006260">
    <property type="term" value="P:DNA replication"/>
    <property type="evidence" value="ECO:0007669"/>
    <property type="project" value="UniProtKB-KW"/>
</dbReference>
<keyword evidence="3" id="KW-0436">Ligase</keyword>
<dbReference type="PANTHER" id="PTHR23389">
    <property type="entry name" value="CHROMOSOME TRANSMISSION FIDELITY FACTOR 18"/>
    <property type="match status" value="1"/>
</dbReference>
<dbReference type="SUPFAM" id="SSF56091">
    <property type="entry name" value="DNA ligase/mRNA capping enzyme, catalytic domain"/>
    <property type="match status" value="1"/>
</dbReference>
<dbReference type="InterPro" id="IPR012340">
    <property type="entry name" value="NA-bd_OB-fold"/>
</dbReference>
<dbReference type="GO" id="GO:0006281">
    <property type="term" value="P:DNA repair"/>
    <property type="evidence" value="ECO:0007669"/>
    <property type="project" value="UniProtKB-KW"/>
</dbReference>
<dbReference type="PANTHER" id="PTHR23389:SF9">
    <property type="entry name" value="DNA LIGASE"/>
    <property type="match status" value="1"/>
</dbReference>
<dbReference type="Pfam" id="PF03120">
    <property type="entry name" value="OB_DNA_ligase"/>
    <property type="match status" value="1"/>
</dbReference>
<comment type="cofactor">
    <cofactor evidence="1">
        <name>Mg(2+)</name>
        <dbReference type="ChEBI" id="CHEBI:18420"/>
    </cofactor>
</comment>
<proteinExistence type="predicted"/>
<protein>
    <recommendedName>
        <fullName evidence="2">DNA ligase (NAD(+))</fullName>
        <ecNumber evidence="2">6.5.1.2</ecNumber>
    </recommendedName>
</protein>
<evidence type="ECO:0000256" key="4">
    <source>
        <dbReference type="ARBA" id="ARBA00022705"/>
    </source>
</evidence>
<keyword evidence="10" id="KW-0234">DNA repair</keyword>
<name>X1VBP4_9ZZZZ</name>
<comment type="caution">
    <text evidence="13">The sequence shown here is derived from an EMBL/GenBank/DDBJ whole genome shotgun (WGS) entry which is preliminary data.</text>
</comment>
<evidence type="ECO:0000259" key="12">
    <source>
        <dbReference type="SMART" id="SM00532"/>
    </source>
</evidence>
<dbReference type="Pfam" id="PF01653">
    <property type="entry name" value="DNA_ligase_aden"/>
    <property type="match status" value="1"/>
</dbReference>
<dbReference type="AlphaFoldDB" id="X1VBP4"/>